<evidence type="ECO:0000256" key="1">
    <source>
        <dbReference type="SAM" id="MobiDB-lite"/>
    </source>
</evidence>
<dbReference type="EMBL" id="JASSZA010000012">
    <property type="protein sequence ID" value="KAK2096246.1"/>
    <property type="molecule type" value="Genomic_DNA"/>
</dbReference>
<feature type="compositionally biased region" description="Polar residues" evidence="1">
    <location>
        <begin position="16"/>
        <end position="28"/>
    </location>
</feature>
<protein>
    <submittedName>
        <fullName evidence="2">Uncharacterized protein</fullName>
    </submittedName>
</protein>
<evidence type="ECO:0000313" key="3">
    <source>
        <dbReference type="Proteomes" id="UP001266305"/>
    </source>
</evidence>
<sequence>MDCAFPEVDPGKKSDLSNPIHNPASPSNPKNQFAQILEFLPSVLSSTDLALQAICCTVKSASLWLYVLLCLPQLSTLPTEYTGILEKEALRRASLLLRQMPRVYKGSRALPGLVRLEKKESGNFVQLSQYKAVLQESLEYAKDSTATIVCVIITFSLTSLSHYDKLWAQLCWHTQKLGPNPSRRLTQGRWVRKSSLSFWHIPPLWGNLQTPKTAGSLSLY</sequence>
<dbReference type="Proteomes" id="UP001266305">
    <property type="component" value="Unassembled WGS sequence"/>
</dbReference>
<evidence type="ECO:0000313" key="2">
    <source>
        <dbReference type="EMBL" id="KAK2096246.1"/>
    </source>
</evidence>
<name>A0ABQ9UH83_SAGOE</name>
<keyword evidence="3" id="KW-1185">Reference proteome</keyword>
<gene>
    <name evidence="2" type="ORF">P7K49_025280</name>
</gene>
<organism evidence="2 3">
    <name type="scientific">Saguinus oedipus</name>
    <name type="common">Cotton-top tamarin</name>
    <name type="synonym">Oedipomidas oedipus</name>
    <dbReference type="NCBI Taxonomy" id="9490"/>
    <lineage>
        <taxon>Eukaryota</taxon>
        <taxon>Metazoa</taxon>
        <taxon>Chordata</taxon>
        <taxon>Craniata</taxon>
        <taxon>Vertebrata</taxon>
        <taxon>Euteleostomi</taxon>
        <taxon>Mammalia</taxon>
        <taxon>Eutheria</taxon>
        <taxon>Euarchontoglires</taxon>
        <taxon>Primates</taxon>
        <taxon>Haplorrhini</taxon>
        <taxon>Platyrrhini</taxon>
        <taxon>Cebidae</taxon>
        <taxon>Callitrichinae</taxon>
        <taxon>Saguinus</taxon>
    </lineage>
</organism>
<comment type="caution">
    <text evidence="2">The sequence shown here is derived from an EMBL/GenBank/DDBJ whole genome shotgun (WGS) entry which is preliminary data.</text>
</comment>
<reference evidence="2 3" key="1">
    <citation type="submission" date="2023-05" db="EMBL/GenBank/DDBJ databases">
        <title>B98-5 Cell Line De Novo Hybrid Assembly: An Optical Mapping Approach.</title>
        <authorList>
            <person name="Kananen K."/>
            <person name="Auerbach J.A."/>
            <person name="Kautto E."/>
            <person name="Blachly J.S."/>
        </authorList>
    </citation>
    <scope>NUCLEOTIDE SEQUENCE [LARGE SCALE GENOMIC DNA]</scope>
    <source>
        <strain evidence="2">B95-8</strain>
        <tissue evidence="2">Cell line</tissue>
    </source>
</reference>
<proteinExistence type="predicted"/>
<feature type="region of interest" description="Disordered" evidence="1">
    <location>
        <begin position="1"/>
        <end position="28"/>
    </location>
</feature>
<accession>A0ABQ9UH83</accession>